<dbReference type="AlphaFoldDB" id="A0AAQ3MSU8"/>
<feature type="non-terminal residue" evidence="1">
    <location>
        <position position="1"/>
    </location>
</feature>
<sequence>FVLGLGILRRRHHTTADECFDRSCLRLPPPAISAPNINSLTSLPPFNTSYHTNHLGYKSKPSSSFRHQPIFVVTVNAAIVRPNGASGEFPSFLRHHATSVSPTDIVFVEIDDHPKPVPIPPIIFGLLCFLI</sequence>
<keyword evidence="2" id="KW-1185">Reference proteome</keyword>
<proteinExistence type="predicted"/>
<dbReference type="EMBL" id="CP144692">
    <property type="protein sequence ID" value="WVY96214.1"/>
    <property type="molecule type" value="Genomic_DNA"/>
</dbReference>
<organism evidence="1 2">
    <name type="scientific">Vigna mungo</name>
    <name type="common">Black gram</name>
    <name type="synonym">Phaseolus mungo</name>
    <dbReference type="NCBI Taxonomy" id="3915"/>
    <lineage>
        <taxon>Eukaryota</taxon>
        <taxon>Viridiplantae</taxon>
        <taxon>Streptophyta</taxon>
        <taxon>Embryophyta</taxon>
        <taxon>Tracheophyta</taxon>
        <taxon>Spermatophyta</taxon>
        <taxon>Magnoliopsida</taxon>
        <taxon>eudicotyledons</taxon>
        <taxon>Gunneridae</taxon>
        <taxon>Pentapetalae</taxon>
        <taxon>rosids</taxon>
        <taxon>fabids</taxon>
        <taxon>Fabales</taxon>
        <taxon>Fabaceae</taxon>
        <taxon>Papilionoideae</taxon>
        <taxon>50 kb inversion clade</taxon>
        <taxon>NPAAA clade</taxon>
        <taxon>indigoferoid/millettioid clade</taxon>
        <taxon>Phaseoleae</taxon>
        <taxon>Vigna</taxon>
    </lineage>
</organism>
<dbReference type="Proteomes" id="UP001374535">
    <property type="component" value="Chromosome 9"/>
</dbReference>
<protein>
    <submittedName>
        <fullName evidence="1">Uncharacterized protein</fullName>
    </submittedName>
</protein>
<gene>
    <name evidence="1" type="ORF">V8G54_028365</name>
</gene>
<evidence type="ECO:0000313" key="1">
    <source>
        <dbReference type="EMBL" id="WVY96214.1"/>
    </source>
</evidence>
<evidence type="ECO:0000313" key="2">
    <source>
        <dbReference type="Proteomes" id="UP001374535"/>
    </source>
</evidence>
<reference evidence="1 2" key="1">
    <citation type="journal article" date="2023" name="Life. Sci Alliance">
        <title>Evolutionary insights into 3D genome organization and epigenetic landscape of Vigna mungo.</title>
        <authorList>
            <person name="Junaid A."/>
            <person name="Singh B."/>
            <person name="Bhatia S."/>
        </authorList>
    </citation>
    <scope>NUCLEOTIDE SEQUENCE [LARGE SCALE GENOMIC DNA]</scope>
    <source>
        <strain evidence="1">Urdbean</strain>
    </source>
</reference>
<name>A0AAQ3MSU8_VIGMU</name>
<accession>A0AAQ3MSU8</accession>